<evidence type="ECO:0000256" key="10">
    <source>
        <dbReference type="ARBA" id="ARBA00022844"/>
    </source>
</evidence>
<keyword evidence="23" id="KW-1185">Reference proteome</keyword>
<keyword evidence="9" id="KW-0067">ATP-binding</keyword>
<comment type="catalytic activity">
    <reaction evidence="19">
        <text>a 5'-end (5'-triphosphoguanosine)-adenylyl-adenylyl-cytidylyl-adenosine in mRNA + 2 S-adenosyl-L-methionine = a 5'-end (N(7)-methyl 5'-triphosphoguanosine)-(2'-O-methyladenylyl)-adenylyl-cytidylyl-adenosine in mRNA + 2 S-adenosyl-L-homocysteine + H(+)</text>
        <dbReference type="Rhea" id="RHEA:65376"/>
        <dbReference type="Rhea" id="RHEA-COMP:16797"/>
        <dbReference type="Rhea" id="RHEA-COMP:16798"/>
        <dbReference type="ChEBI" id="CHEBI:15378"/>
        <dbReference type="ChEBI" id="CHEBI:57856"/>
        <dbReference type="ChEBI" id="CHEBI:59789"/>
        <dbReference type="ChEBI" id="CHEBI:156483"/>
        <dbReference type="ChEBI" id="CHEBI:156484"/>
        <dbReference type="EC" id="2.1.1.375"/>
    </reaction>
</comment>
<dbReference type="Pfam" id="PF14318">
    <property type="entry name" value="Mononeg_mRNAcap"/>
    <property type="match status" value="1"/>
</dbReference>
<evidence type="ECO:0000313" key="22">
    <source>
        <dbReference type="EMBL" id="QED21529.1"/>
    </source>
</evidence>
<evidence type="ECO:0000256" key="16">
    <source>
        <dbReference type="ARBA" id="ARBA00030436"/>
    </source>
</evidence>
<organism evidence="22 23">
    <name type="scientific">Culverton virus</name>
    <dbReference type="NCBI Taxonomy" id="2600345"/>
    <lineage>
        <taxon>Viruses</taxon>
        <taxon>Riboviria</taxon>
        <taxon>Orthornavirae</taxon>
        <taxon>Negarnaviricota</taxon>
        <taxon>Haploviricotina</taxon>
        <taxon>Monjiviricetes</taxon>
        <taxon>Jingchuvirales</taxon>
        <taxon>Aliusviridae</taxon>
        <taxon>Ollusvirus</taxon>
        <taxon>Ollusvirus culvertonense</taxon>
    </lineage>
</organism>
<keyword evidence="12" id="KW-0506">mRNA capping</keyword>
<keyword evidence="3 22" id="KW-0696">RNA-directed RNA polymerase</keyword>
<dbReference type="PROSITE" id="PS50526">
    <property type="entry name" value="RDRP_SSRNA_NEG_NONSEG"/>
    <property type="match status" value="1"/>
</dbReference>
<comment type="catalytic activity">
    <reaction evidence="20">
        <text>GTP + H2O = GDP + phosphate + H(+)</text>
        <dbReference type="Rhea" id="RHEA:19669"/>
        <dbReference type="ChEBI" id="CHEBI:15377"/>
        <dbReference type="ChEBI" id="CHEBI:15378"/>
        <dbReference type="ChEBI" id="CHEBI:37565"/>
        <dbReference type="ChEBI" id="CHEBI:43474"/>
        <dbReference type="ChEBI" id="CHEBI:58189"/>
    </reaction>
</comment>
<dbReference type="InterPro" id="IPR039530">
    <property type="entry name" value="L_methyltransferase_rhabdo"/>
</dbReference>
<evidence type="ECO:0000256" key="5">
    <source>
        <dbReference type="ARBA" id="ARBA00022679"/>
    </source>
</evidence>
<comment type="catalytic activity">
    <reaction evidence="15">
        <text>a 5'-end (5'-triphosphoguanosine)-(2'-O-methyladenylyl)-adenylyl-cytidylyl-adenosine in mRNA + S-adenosyl-L-methionine = a 5'-end (N(7)-methyl 5'-triphosphoguanosine)-(2'-O-methyladenylyl)-adenylyl-cytidylyl-adenosine in mRNA + S-adenosyl-L-homocysteine</text>
        <dbReference type="Rhea" id="RHEA:65440"/>
        <dbReference type="Rhea" id="RHEA-COMP:16798"/>
        <dbReference type="Rhea" id="RHEA-COMP:16801"/>
        <dbReference type="ChEBI" id="CHEBI:57856"/>
        <dbReference type="ChEBI" id="CHEBI:59789"/>
        <dbReference type="ChEBI" id="CHEBI:156482"/>
        <dbReference type="ChEBI" id="CHEBI:156483"/>
    </reaction>
</comment>
<evidence type="ECO:0000256" key="12">
    <source>
        <dbReference type="ARBA" id="ARBA00023042"/>
    </source>
</evidence>
<evidence type="ECO:0000259" key="21">
    <source>
        <dbReference type="PROSITE" id="PS50526"/>
    </source>
</evidence>
<keyword evidence="4" id="KW-0507">mRNA processing</keyword>
<proteinExistence type="predicted"/>
<dbReference type="EC" id="2.7.7.48" evidence="2"/>
<dbReference type="InterPro" id="IPR014023">
    <property type="entry name" value="Mononeg_RNA_pol_cat"/>
</dbReference>
<keyword evidence="13" id="KW-0511">Multifunctional enzyme</keyword>
<evidence type="ECO:0000256" key="7">
    <source>
        <dbReference type="ARBA" id="ARBA00022695"/>
    </source>
</evidence>
<protein>
    <recommendedName>
        <fullName evidence="2">RNA-directed RNA polymerase</fullName>
        <ecNumber evidence="2">2.7.7.48</ecNumber>
    </recommendedName>
    <alternativeName>
        <fullName evidence="17">Replicase</fullName>
    </alternativeName>
    <alternativeName>
        <fullName evidence="16">Transcriptase</fullName>
    </alternativeName>
</protein>
<dbReference type="RefSeq" id="YP_010798359.1">
    <property type="nucleotide sequence ID" value="NC_076424.1"/>
</dbReference>
<keyword evidence="8" id="KW-0547">Nucleotide-binding</keyword>
<evidence type="ECO:0000256" key="2">
    <source>
        <dbReference type="ARBA" id="ARBA00012494"/>
    </source>
</evidence>
<keyword evidence="11" id="KW-0693">Viral RNA replication</keyword>
<dbReference type="Pfam" id="PF14314">
    <property type="entry name" value="Methyltrans_Mon_2nd"/>
    <property type="match status" value="1"/>
</dbReference>
<comment type="catalytic activity">
    <reaction evidence="18">
        <text>a 5'-end (5'-triphosphoguanosine)-adenylyl-adenylyl-cytidylyl-adenosine in mRNA + S-adenosyl-L-methionine = a 5'-end (5'-triphosphoguanosine)-(2'-O-methyladenylyl)-adenylyl-cytidylyl-adenosine in mRNA + S-adenosyl-L-homocysteine + H(+)</text>
        <dbReference type="Rhea" id="RHEA:65380"/>
        <dbReference type="Rhea" id="RHEA-COMP:16797"/>
        <dbReference type="Rhea" id="RHEA-COMP:16801"/>
        <dbReference type="ChEBI" id="CHEBI:15378"/>
        <dbReference type="ChEBI" id="CHEBI:57856"/>
        <dbReference type="ChEBI" id="CHEBI:59789"/>
        <dbReference type="ChEBI" id="CHEBI:156482"/>
        <dbReference type="ChEBI" id="CHEBI:156484"/>
    </reaction>
</comment>
<evidence type="ECO:0000256" key="6">
    <source>
        <dbReference type="ARBA" id="ARBA00022691"/>
    </source>
</evidence>
<name>A0A5B8XEG2_9VIRU</name>
<evidence type="ECO:0000256" key="19">
    <source>
        <dbReference type="ARBA" id="ARBA00047370"/>
    </source>
</evidence>
<evidence type="ECO:0000256" key="1">
    <source>
        <dbReference type="ARBA" id="ARBA00004328"/>
    </source>
</evidence>
<evidence type="ECO:0000256" key="20">
    <source>
        <dbReference type="ARBA" id="ARBA00048548"/>
    </source>
</evidence>
<dbReference type="GO" id="GO:0003968">
    <property type="term" value="F:RNA-directed RNA polymerase activity"/>
    <property type="evidence" value="ECO:0007669"/>
    <property type="project" value="UniProtKB-KW"/>
</dbReference>
<reference evidence="22" key="1">
    <citation type="journal article" date="2019" name="Virology">
        <title>Identification of diverse arthropod associated viruses in native Australian fleas.</title>
        <authorList>
            <person name="Harvey E."/>
            <person name="Rose K."/>
            <person name="Eden J.S."/>
            <person name="Lawrence A."/>
            <person name="Doggett S.L."/>
            <person name="Holmes E.C."/>
        </authorList>
    </citation>
    <scope>NUCLEOTIDE SEQUENCE</scope>
    <source>
        <strain evidence="22">AFV17</strain>
    </source>
</reference>
<dbReference type="Proteomes" id="UP000683340">
    <property type="component" value="Segment"/>
</dbReference>
<sequence length="2492" mass="285008">MSKRDSHQNPAWRIARESRSFLQEEKFETWLDLSPLLAIREAAQNTSIWTTDAFKAINHLCNPDSLCTLSALGRTPHELANSSITPVIPAMIMKKTLSHRIAGCYLKNSKVRTMTEVMAEATLGSLTPQLDHILSGMSPTLKNLIGPSHKVWYDKVKIWPRELMNAFYVAEDFSRVLMANKILYEHQSDKSVIRRGKLRVAKLASVVPIDDGWIAIPSLSARICLALDVSLLEFEGETYLLNKSYLLEIINKANELYCAVLYTHMLTGTVMPSNTLELICKFWQHIATQVARFGNRGDTETALFKANTGFRYLKIMEGLGVSVIIQREDQVKGWDNVALTNNLWQSVIDDRLVINCPFEQSVLGRLFHQMTVSQIAECIGTVKLAGHPSIEIANGLKKLYERTHANIEVDEVAVQRGVGILIREVVINFRRTHGRYPLLQFPQEGFPLQARHIIENNRDPDMHPNYRQLAAVAPLQWSRVELLKNEEFDPVDNQLVLLKDKALGLTRSKVIKLLASAREGDSNQPLGPIEERRALLSFLLSTNYSQAFTQYLERFEHEHPWSKAVTDYLVIKLTAKELEEKPEGRFFGASPMVERNRRVVQESNVMNFMDNYLRDQLMTPNELYMIKKMFSFRHFNRVYPHHVLLQLSIDFKNWNHNFRVASVDVPADQVLGRWFGRPIFGRTMEAFGNSLLYYIDWHVIEEVFGQLGGIEGLNQPTWAVVFIGGLKQALETLGYYYQLTVKGDDVRAAIAIDKDIFDQRGPEAIKGEILEQLRLLCESMGWKLNPHESYVSQTVIATSKQYQVNNTWLPASIKKACKLESLANLVFPTLEDVVSSIFSTAHSACSQATVILPAFVSATMVASRLIYRECFGKLKKPEEISAMLIWPQCMGGPGCLPLQTFFVRGENDMLSVSLSLLRFIVVNDYPSLAPYVKSILSQEMVQNRDFKLLLSDPYSIPIDTPERPQSLLKRLMRKHLKTWTKNPQLIPLLTKNADEDRLALETHLLSMRPYVAKVATALYEVSPFYIIDEVLSRFMESATIFAFFSRKKHGGKNANYAHKALKQILNAADCRQKHWIKVLHYSRADKEQWLGVSLLRWQNPQICTTELVHEVRTFAWKREIVGLTYPSLIDQNLLYHPSDLGRMHPNWDIINIVTNIQICHKDATYESTEQSMHYASAPGVTPWLGAQTSRKLTMPKTVSQVTSPTISKIMKLLALKVNSRFLGTQFTNTVDSLLGSLTHLQLDGLEVIGPESGGGHITHRVAINSFSLDTMPNYRPNLNQLIAWPRDSAGVLTGDQVNRTVNFAARHFMINCLALFPLQSSMTLPENYPQVMSTMFHYRDRGDRNYQICEYCCNAADEQLLNFDVHLDRSFFSYRLLQLVGCSPYEEWALRNNMQEAIAGRVKRYLADEEMDLDDPINIMLASNVIMHKLNLSSNTIFNRSLSAGFSRVPNRETLETMSAALGMKSVLNISRNTLRAIPPNMLYRSILALCIDYLIDTIPTASLTDAISIFQRTMPHLNPLSGIFSELAAADRLMAVQQGCRGDPLGISFSWGAGCDQNGATAAQVFMAAHEHFFIEWLRGQHHIFPLKFFLHMESNESITDAFTRKRFSILKTAVSVINVNIQEHNIFSFWKFRLRYMFGTVPRIDHPWQVNEYPNIRHPDLLSMNADVRQEAVREHVIPWLMPGGVLADANNRLIISIAYIALYLDSLLDEGDWDPDHEGPIRVDAVFQVVTCRPFEDVNLDTFNENWIEDRPYLAIIAKLLPLEFIRVMYDILLLTWPLVDDQLLDLIDNQLEFLYTWARPISTRRIALMTQEDAEIILKRLNRPLEDILEEIVVNRQVDDADDVAMPQYDDMVMCHLRGHGQLPALRRVILPGLLPYDHTWDYTLGIRVVGLQVNDPPPPNLYWVDETEYCRNVGIHNTSISKYISIIVDSGVDAYLEMFISPFLILCLADGLGGVTAALLTKYPLAQVLYNSLMRVSSTGRAPQDTSFGELPNEVRSLPNVFDVHNRLHWRGFFPGDLSLPEVQSLIVQKTQSLMLPIPLITFDADISWEDNLSEARQLWMGFLNIVSQIGDDNTVIIMKMFAVHNRSVYEVLHLIISNYHHHHIHRPVETRSRSTEMFVVFSHPKNREFLHRSVELTSRRQNGIPPVFHIVNDYMQSLNAIGAEYLRFRLEGSRRVLNLHFMYQQQVEYGIYPLNLPYALYTLGLRPLVRFRHICAFLDSVSRAAAETAAMNTDQLHGYVLVNDAGVRYPVIRTRTGGVIARGWKFLQVELVRAWKAILCEEYWRRVNQENIHPYHIRAQEIVDAALNRFIGIIHPWVNLVVCVIVDGSLLMCGLQYTENLSYCAYTTLRKCTQVLGSYYLVCKYVAEVDVPQDNWFRYWYPTIACHQCCIDEARDMYRDNMVWSTVVQFTNCLTMGHPGIQQVADEEQIAHLRDARNRPILFHQLVDIARGLMMVDDQEAVAEEFDIMIENDPEVVGRIAEHYLE</sequence>
<keyword evidence="5" id="KW-0808">Transferase</keyword>
<comment type="catalytic activity">
    <reaction evidence="14">
        <text>a 5'-end triphospho-adenylyl-adenylyl-cytidylyl-adenosine in mRNA + GDP + H(+) = a 5'-end (5'-triphosphoguanosine)-adenylyl-adenylyl-cytidylyl-adenosine in mRNA + diphosphate</text>
        <dbReference type="Rhea" id="RHEA:65436"/>
        <dbReference type="Rhea" id="RHEA-COMP:16797"/>
        <dbReference type="Rhea" id="RHEA-COMP:16799"/>
        <dbReference type="ChEBI" id="CHEBI:15378"/>
        <dbReference type="ChEBI" id="CHEBI:33019"/>
        <dbReference type="ChEBI" id="CHEBI:58189"/>
        <dbReference type="ChEBI" id="CHEBI:156484"/>
        <dbReference type="ChEBI" id="CHEBI:156503"/>
        <dbReference type="EC" id="2.7.7.88"/>
    </reaction>
</comment>
<evidence type="ECO:0000256" key="14">
    <source>
        <dbReference type="ARBA" id="ARBA00024494"/>
    </source>
</evidence>
<keyword evidence="10" id="KW-0946">Virion</keyword>
<accession>A0A5B8XEG2</accession>
<dbReference type="KEGG" id="vg:80536526"/>
<keyword evidence="6" id="KW-0949">S-adenosyl-L-methionine</keyword>
<dbReference type="Pfam" id="PF00946">
    <property type="entry name" value="Mononeg_RNA_pol"/>
    <property type="match status" value="1"/>
</dbReference>
<evidence type="ECO:0000313" key="23">
    <source>
        <dbReference type="Proteomes" id="UP000683340"/>
    </source>
</evidence>
<evidence type="ECO:0000256" key="18">
    <source>
        <dbReference type="ARBA" id="ARBA00047332"/>
    </source>
</evidence>
<evidence type="ECO:0000256" key="4">
    <source>
        <dbReference type="ARBA" id="ARBA00022664"/>
    </source>
</evidence>
<dbReference type="EMBL" id="MN167499">
    <property type="protein sequence ID" value="QED21529.1"/>
    <property type="molecule type" value="Genomic_RNA"/>
</dbReference>
<dbReference type="InterPro" id="IPR026890">
    <property type="entry name" value="Mononeg_mRNAcap"/>
</dbReference>
<keyword evidence="7" id="KW-0548">Nucleotidyltransferase</keyword>
<comment type="subcellular location">
    <subcellularLocation>
        <location evidence="1">Virion</location>
    </subcellularLocation>
</comment>
<dbReference type="GO" id="GO:0004482">
    <property type="term" value="F:mRNA 5'-cap (guanine-N7-)-methyltransferase activity"/>
    <property type="evidence" value="ECO:0007669"/>
    <property type="project" value="InterPro"/>
</dbReference>
<evidence type="ECO:0000256" key="3">
    <source>
        <dbReference type="ARBA" id="ARBA00022484"/>
    </source>
</evidence>
<evidence type="ECO:0000256" key="11">
    <source>
        <dbReference type="ARBA" id="ARBA00022953"/>
    </source>
</evidence>
<evidence type="ECO:0000256" key="15">
    <source>
        <dbReference type="ARBA" id="ARBA00024499"/>
    </source>
</evidence>
<evidence type="ECO:0000256" key="8">
    <source>
        <dbReference type="ARBA" id="ARBA00022741"/>
    </source>
</evidence>
<dbReference type="GO" id="GO:0005524">
    <property type="term" value="F:ATP binding"/>
    <property type="evidence" value="ECO:0007669"/>
    <property type="project" value="UniProtKB-KW"/>
</dbReference>
<evidence type="ECO:0000256" key="9">
    <source>
        <dbReference type="ARBA" id="ARBA00022840"/>
    </source>
</evidence>
<feature type="domain" description="RdRp catalytic" evidence="21">
    <location>
        <begin position="643"/>
        <end position="806"/>
    </location>
</feature>
<dbReference type="GeneID" id="80536526"/>
<evidence type="ECO:0000256" key="13">
    <source>
        <dbReference type="ARBA" id="ARBA00023268"/>
    </source>
</evidence>
<dbReference type="GO" id="GO:0044423">
    <property type="term" value="C:virion component"/>
    <property type="evidence" value="ECO:0007669"/>
    <property type="project" value="UniProtKB-KW"/>
</dbReference>
<evidence type="ECO:0000256" key="17">
    <source>
        <dbReference type="ARBA" id="ARBA00031012"/>
    </source>
</evidence>